<reference evidence="2 3" key="1">
    <citation type="journal article" date="2018" name="Front. Plant Sci.">
        <title>Red Clover (Trifolium pratense) and Zigzag Clover (T. medium) - A Picture of Genomic Similarities and Differences.</title>
        <authorList>
            <person name="Dluhosova J."/>
            <person name="Istvanek J."/>
            <person name="Nedelnik J."/>
            <person name="Repkova J."/>
        </authorList>
    </citation>
    <scope>NUCLEOTIDE SEQUENCE [LARGE SCALE GENOMIC DNA]</scope>
    <source>
        <strain evidence="3">cv. 10/8</strain>
        <tissue evidence="2">Leaf</tissue>
    </source>
</reference>
<dbReference type="InterPro" id="IPR044076">
    <property type="entry name" value="Ribosomal_P2"/>
</dbReference>
<evidence type="ECO:0000313" key="3">
    <source>
        <dbReference type="Proteomes" id="UP000265520"/>
    </source>
</evidence>
<dbReference type="PANTHER" id="PTHR21141:SF115">
    <property type="entry name" value="LARGE RIBOSOMAL SUBUNIT PROTEIN P2W"/>
    <property type="match status" value="1"/>
</dbReference>
<comment type="function">
    <text evidence="1">Plays an important role in the elongation step of protein synthesis.</text>
</comment>
<dbReference type="PANTHER" id="PTHR21141">
    <property type="entry name" value="60S ACIDIC RIBOSOMAL PROTEIN FAMILY MEMBER"/>
    <property type="match status" value="1"/>
</dbReference>
<dbReference type="GO" id="GO:0022625">
    <property type="term" value="C:cytosolic large ribosomal subunit"/>
    <property type="evidence" value="ECO:0007669"/>
    <property type="project" value="InterPro"/>
</dbReference>
<dbReference type="Proteomes" id="UP000265520">
    <property type="component" value="Unassembled WGS sequence"/>
</dbReference>
<protein>
    <submittedName>
        <fullName evidence="2">60S acidic ribosomal protein P2</fullName>
    </submittedName>
</protein>
<keyword evidence="3" id="KW-1185">Reference proteome</keyword>
<organism evidence="2 3">
    <name type="scientific">Trifolium medium</name>
    <dbReference type="NCBI Taxonomy" id="97028"/>
    <lineage>
        <taxon>Eukaryota</taxon>
        <taxon>Viridiplantae</taxon>
        <taxon>Streptophyta</taxon>
        <taxon>Embryophyta</taxon>
        <taxon>Tracheophyta</taxon>
        <taxon>Spermatophyta</taxon>
        <taxon>Magnoliopsida</taxon>
        <taxon>eudicotyledons</taxon>
        <taxon>Gunneridae</taxon>
        <taxon>Pentapetalae</taxon>
        <taxon>rosids</taxon>
        <taxon>fabids</taxon>
        <taxon>Fabales</taxon>
        <taxon>Fabaceae</taxon>
        <taxon>Papilionoideae</taxon>
        <taxon>50 kb inversion clade</taxon>
        <taxon>NPAAA clade</taxon>
        <taxon>Hologalegina</taxon>
        <taxon>IRL clade</taxon>
        <taxon>Trifolieae</taxon>
        <taxon>Trifolium</taxon>
    </lineage>
</organism>
<dbReference type="GO" id="GO:0003735">
    <property type="term" value="F:structural constituent of ribosome"/>
    <property type="evidence" value="ECO:0007669"/>
    <property type="project" value="InterPro"/>
</dbReference>
<keyword evidence="2" id="KW-0687">Ribonucleoprotein</keyword>
<proteinExistence type="predicted"/>
<dbReference type="GO" id="GO:0002182">
    <property type="term" value="P:cytoplasmic translational elongation"/>
    <property type="evidence" value="ECO:0007669"/>
    <property type="project" value="InterPro"/>
</dbReference>
<evidence type="ECO:0000256" key="1">
    <source>
        <dbReference type="ARBA" id="ARBA00003362"/>
    </source>
</evidence>
<evidence type="ECO:0000313" key="2">
    <source>
        <dbReference type="EMBL" id="MCI71104.1"/>
    </source>
</evidence>
<accession>A0A392UEG4</accession>
<feature type="non-terminal residue" evidence="2">
    <location>
        <position position="81"/>
    </location>
</feature>
<dbReference type="EMBL" id="LXQA010789662">
    <property type="protein sequence ID" value="MCI71104.1"/>
    <property type="molecule type" value="Genomic_DNA"/>
</dbReference>
<dbReference type="AlphaFoldDB" id="A0A392UEG4"/>
<comment type="caution">
    <text evidence="2">The sequence shown here is derived from an EMBL/GenBank/DDBJ whole genome shotgun (WGS) entry which is preliminary data.</text>
</comment>
<sequence>MKVVVSYLLARHSWRQQYPIHQNHQGHPWIGWNRVEDDRIELFLSEIKGNDLAEVVASDEEKLASVPSGCGGVVAAAPASG</sequence>
<keyword evidence="2" id="KW-0689">Ribosomal protein</keyword>
<name>A0A392UEG4_9FABA</name>